<comment type="caution">
    <text evidence="3">The sequence shown here is derived from an EMBL/GenBank/DDBJ whole genome shotgun (WGS) entry which is preliminary data.</text>
</comment>
<dbReference type="OrthoDB" id="2747330at2759"/>
<feature type="domain" description="Peptidase A1" evidence="2">
    <location>
        <begin position="1"/>
        <end position="110"/>
    </location>
</feature>
<proteinExistence type="inferred from homology"/>
<evidence type="ECO:0000313" key="4">
    <source>
        <dbReference type="Proteomes" id="UP000634136"/>
    </source>
</evidence>
<dbReference type="InterPro" id="IPR021109">
    <property type="entry name" value="Peptidase_aspartic_dom_sf"/>
</dbReference>
<keyword evidence="3" id="KW-0378">Hydrolase</keyword>
<dbReference type="PANTHER" id="PTHR13683:SF809">
    <property type="entry name" value="PEPTIDASE A1 DOMAIN-CONTAINING PROTEIN"/>
    <property type="match status" value="1"/>
</dbReference>
<evidence type="ECO:0000259" key="2">
    <source>
        <dbReference type="PROSITE" id="PS51767"/>
    </source>
</evidence>
<keyword evidence="4" id="KW-1185">Reference proteome</keyword>
<sequence length="115" mass="12141">MQVYAALREAFVKVMVSNKYSPAPGISILDTCFKGSIKGFVGVPEVQLVFQGGTALPLKGHNTLLEIENGITCLAIAGNPGNSPITIIGNYQQQTFDIAYDVSNSRIGFSAGGCE</sequence>
<name>A0A834SCA7_9FABA</name>
<dbReference type="Pfam" id="PF14541">
    <property type="entry name" value="TAXi_C"/>
    <property type="match status" value="1"/>
</dbReference>
<protein>
    <submittedName>
        <fullName evidence="3">Aspartyl protease family protein</fullName>
    </submittedName>
</protein>
<dbReference type="Gene3D" id="2.40.70.10">
    <property type="entry name" value="Acid Proteases"/>
    <property type="match status" value="1"/>
</dbReference>
<dbReference type="AlphaFoldDB" id="A0A834SCA7"/>
<evidence type="ECO:0000313" key="3">
    <source>
        <dbReference type="EMBL" id="KAF7801295.1"/>
    </source>
</evidence>
<accession>A0A834SCA7</accession>
<dbReference type="InterPro" id="IPR033121">
    <property type="entry name" value="PEPTIDASE_A1"/>
</dbReference>
<dbReference type="SUPFAM" id="SSF50630">
    <property type="entry name" value="Acid proteases"/>
    <property type="match status" value="1"/>
</dbReference>
<dbReference type="GO" id="GO:0004190">
    <property type="term" value="F:aspartic-type endopeptidase activity"/>
    <property type="evidence" value="ECO:0007669"/>
    <property type="project" value="InterPro"/>
</dbReference>
<dbReference type="PROSITE" id="PS51767">
    <property type="entry name" value="PEPTIDASE_A1"/>
    <property type="match status" value="1"/>
</dbReference>
<dbReference type="InterPro" id="IPR001461">
    <property type="entry name" value="Aspartic_peptidase_A1"/>
</dbReference>
<comment type="similarity">
    <text evidence="1">Belongs to the peptidase A1 family.</text>
</comment>
<organism evidence="3 4">
    <name type="scientific">Senna tora</name>
    <dbReference type="NCBI Taxonomy" id="362788"/>
    <lineage>
        <taxon>Eukaryota</taxon>
        <taxon>Viridiplantae</taxon>
        <taxon>Streptophyta</taxon>
        <taxon>Embryophyta</taxon>
        <taxon>Tracheophyta</taxon>
        <taxon>Spermatophyta</taxon>
        <taxon>Magnoliopsida</taxon>
        <taxon>eudicotyledons</taxon>
        <taxon>Gunneridae</taxon>
        <taxon>Pentapetalae</taxon>
        <taxon>rosids</taxon>
        <taxon>fabids</taxon>
        <taxon>Fabales</taxon>
        <taxon>Fabaceae</taxon>
        <taxon>Caesalpinioideae</taxon>
        <taxon>Cassia clade</taxon>
        <taxon>Senna</taxon>
    </lineage>
</organism>
<dbReference type="GO" id="GO:0006508">
    <property type="term" value="P:proteolysis"/>
    <property type="evidence" value="ECO:0007669"/>
    <property type="project" value="UniProtKB-KW"/>
</dbReference>
<reference evidence="3" key="1">
    <citation type="submission" date="2020-09" db="EMBL/GenBank/DDBJ databases">
        <title>Genome-Enabled Discovery of Anthraquinone Biosynthesis in Senna tora.</title>
        <authorList>
            <person name="Kang S.-H."/>
            <person name="Pandey R.P."/>
            <person name="Lee C.-M."/>
            <person name="Sim J.-S."/>
            <person name="Jeong J.-T."/>
            <person name="Choi B.-S."/>
            <person name="Jung M."/>
            <person name="Ginzburg D."/>
            <person name="Zhao K."/>
            <person name="Won S.Y."/>
            <person name="Oh T.-J."/>
            <person name="Yu Y."/>
            <person name="Kim N.-H."/>
            <person name="Lee O.R."/>
            <person name="Lee T.-H."/>
            <person name="Bashyal P."/>
            <person name="Kim T.-S."/>
            <person name="Lee W.-H."/>
            <person name="Kawkins C."/>
            <person name="Kim C.-K."/>
            <person name="Kim J.S."/>
            <person name="Ahn B.O."/>
            <person name="Rhee S.Y."/>
            <person name="Sohng J.K."/>
        </authorList>
    </citation>
    <scope>NUCLEOTIDE SEQUENCE</scope>
    <source>
        <tissue evidence="3">Leaf</tissue>
    </source>
</reference>
<keyword evidence="3" id="KW-0645">Protease</keyword>
<evidence type="ECO:0000256" key="1">
    <source>
        <dbReference type="ARBA" id="ARBA00007447"/>
    </source>
</evidence>
<dbReference type="InterPro" id="IPR032799">
    <property type="entry name" value="TAXi_C"/>
</dbReference>
<dbReference type="PANTHER" id="PTHR13683">
    <property type="entry name" value="ASPARTYL PROTEASES"/>
    <property type="match status" value="1"/>
</dbReference>
<dbReference type="EMBL" id="JAAIUW010000013">
    <property type="protein sequence ID" value="KAF7801295.1"/>
    <property type="molecule type" value="Genomic_DNA"/>
</dbReference>
<gene>
    <name evidence="3" type="ORF">G2W53_040406</name>
</gene>
<dbReference type="Proteomes" id="UP000634136">
    <property type="component" value="Unassembled WGS sequence"/>
</dbReference>